<keyword evidence="3" id="KW-1185">Reference proteome</keyword>
<gene>
    <name evidence="2" type="ORF">HNQ39_005226</name>
</gene>
<comment type="caution">
    <text evidence="2">The sequence shown here is derived from an EMBL/GenBank/DDBJ whole genome shotgun (WGS) entry which is preliminary data.</text>
</comment>
<protein>
    <submittedName>
        <fullName evidence="2">Uncharacterized protein</fullName>
    </submittedName>
</protein>
<evidence type="ECO:0000313" key="2">
    <source>
        <dbReference type="EMBL" id="MBB6053392.1"/>
    </source>
</evidence>
<keyword evidence="1" id="KW-0472">Membrane</keyword>
<keyword evidence="1" id="KW-0812">Transmembrane</keyword>
<accession>A0A7W9SV42</accession>
<proteinExistence type="predicted"/>
<dbReference type="RefSeq" id="WP_184203485.1">
    <property type="nucleotide sequence ID" value="NZ_JACHGW010000006.1"/>
</dbReference>
<organism evidence="2 3">
    <name type="scientific">Armatimonas rosea</name>
    <dbReference type="NCBI Taxonomy" id="685828"/>
    <lineage>
        <taxon>Bacteria</taxon>
        <taxon>Bacillati</taxon>
        <taxon>Armatimonadota</taxon>
        <taxon>Armatimonadia</taxon>
        <taxon>Armatimonadales</taxon>
        <taxon>Armatimonadaceae</taxon>
        <taxon>Armatimonas</taxon>
    </lineage>
</organism>
<keyword evidence="1" id="KW-1133">Transmembrane helix</keyword>
<reference evidence="2 3" key="1">
    <citation type="submission" date="2020-08" db="EMBL/GenBank/DDBJ databases">
        <title>Genomic Encyclopedia of Type Strains, Phase IV (KMG-IV): sequencing the most valuable type-strain genomes for metagenomic binning, comparative biology and taxonomic classification.</title>
        <authorList>
            <person name="Goeker M."/>
        </authorList>
    </citation>
    <scope>NUCLEOTIDE SEQUENCE [LARGE SCALE GENOMIC DNA]</scope>
    <source>
        <strain evidence="2 3">DSM 23562</strain>
    </source>
</reference>
<feature type="transmembrane region" description="Helical" evidence="1">
    <location>
        <begin position="26"/>
        <end position="44"/>
    </location>
</feature>
<sequence>MQQQETLQQAQRPVYRYQPPQRPLKLMALAWYLTAGALLIGSLYNGQEPLTIWGMLVPAPVSTLLLAAGGLGCLAFGWGSVLQARALKGKQCKLAFLDDTVVLLDLGRPGSEQELFRLSKVDRFRVVETKKGRRLDVWLTSGLSSNGTNSTAFASEDMGSVEEFDAFVAHLRGKLPPEKERR</sequence>
<evidence type="ECO:0000256" key="1">
    <source>
        <dbReference type="SAM" id="Phobius"/>
    </source>
</evidence>
<name>A0A7W9SV42_ARMRO</name>
<dbReference type="EMBL" id="JACHGW010000006">
    <property type="protein sequence ID" value="MBB6053392.1"/>
    <property type="molecule type" value="Genomic_DNA"/>
</dbReference>
<feature type="transmembrane region" description="Helical" evidence="1">
    <location>
        <begin position="64"/>
        <end position="84"/>
    </location>
</feature>
<dbReference type="AlphaFoldDB" id="A0A7W9SV42"/>
<dbReference type="Proteomes" id="UP000520814">
    <property type="component" value="Unassembled WGS sequence"/>
</dbReference>
<evidence type="ECO:0000313" key="3">
    <source>
        <dbReference type="Proteomes" id="UP000520814"/>
    </source>
</evidence>